<dbReference type="RefSeq" id="WP_378260246.1">
    <property type="nucleotide sequence ID" value="NZ_JBHUKR010000002.1"/>
</dbReference>
<reference evidence="3" key="1">
    <citation type="journal article" date="2019" name="Int. J. Syst. Evol. Microbiol.">
        <title>The Global Catalogue of Microorganisms (GCM) 10K type strain sequencing project: providing services to taxonomists for standard genome sequencing and annotation.</title>
        <authorList>
            <consortium name="The Broad Institute Genomics Platform"/>
            <consortium name="The Broad Institute Genome Sequencing Center for Infectious Disease"/>
            <person name="Wu L."/>
            <person name="Ma J."/>
        </authorList>
    </citation>
    <scope>NUCLEOTIDE SEQUENCE [LARGE SCALE GENOMIC DNA]</scope>
    <source>
        <strain evidence="3">CGMCC 4.7645</strain>
    </source>
</reference>
<name>A0ABW5FJM5_9PSEU</name>
<comment type="caution">
    <text evidence="2">The sequence shown here is derived from an EMBL/GenBank/DDBJ whole genome shotgun (WGS) entry which is preliminary data.</text>
</comment>
<evidence type="ECO:0000256" key="1">
    <source>
        <dbReference type="SAM" id="MobiDB-lite"/>
    </source>
</evidence>
<evidence type="ECO:0000313" key="3">
    <source>
        <dbReference type="Proteomes" id="UP001597417"/>
    </source>
</evidence>
<protein>
    <submittedName>
        <fullName evidence="2">Uncharacterized protein</fullName>
    </submittedName>
</protein>
<dbReference type="EMBL" id="JBHUKR010000002">
    <property type="protein sequence ID" value="MFD2414934.1"/>
    <property type="molecule type" value="Genomic_DNA"/>
</dbReference>
<sequence>MAKKTRTGSGRADKLRRRAARADKQQARHQPAGHHEDLVYVGPIPDGLDLTGWHIMGPGNDVDELDDAAFAGPDDALLDTSRCPVNDSCAGCSGTTGLHAVTSAFSKPGGFDVACATLCHTCDNGRSFLHRLGPARLDEAFARHAAHQA</sequence>
<accession>A0ABW5FJM5</accession>
<organism evidence="2 3">
    <name type="scientific">Amycolatopsis pigmentata</name>
    <dbReference type="NCBI Taxonomy" id="450801"/>
    <lineage>
        <taxon>Bacteria</taxon>
        <taxon>Bacillati</taxon>
        <taxon>Actinomycetota</taxon>
        <taxon>Actinomycetes</taxon>
        <taxon>Pseudonocardiales</taxon>
        <taxon>Pseudonocardiaceae</taxon>
        <taxon>Amycolatopsis</taxon>
    </lineage>
</organism>
<evidence type="ECO:0000313" key="2">
    <source>
        <dbReference type="EMBL" id="MFD2414934.1"/>
    </source>
</evidence>
<feature type="region of interest" description="Disordered" evidence="1">
    <location>
        <begin position="1"/>
        <end position="35"/>
    </location>
</feature>
<gene>
    <name evidence="2" type="ORF">ACFSXZ_01180</name>
</gene>
<proteinExistence type="predicted"/>
<dbReference type="Proteomes" id="UP001597417">
    <property type="component" value="Unassembled WGS sequence"/>
</dbReference>
<keyword evidence="3" id="KW-1185">Reference proteome</keyword>